<dbReference type="Proteomes" id="UP001501584">
    <property type="component" value="Unassembled WGS sequence"/>
</dbReference>
<dbReference type="InterPro" id="IPR000421">
    <property type="entry name" value="FA58C"/>
</dbReference>
<comment type="caution">
    <text evidence="6">The sequence shown here is derived from an EMBL/GenBank/DDBJ whole genome shotgun (WGS) entry which is preliminary data.</text>
</comment>
<keyword evidence="3" id="KW-0326">Glycosidase</keyword>
<keyword evidence="6" id="KW-0489">Methyltransferase</keyword>
<dbReference type="InterPro" id="IPR013783">
    <property type="entry name" value="Ig-like_fold"/>
</dbReference>
<dbReference type="InterPro" id="IPR006104">
    <property type="entry name" value="Glyco_hydro_2_N"/>
</dbReference>
<reference evidence="7" key="1">
    <citation type="journal article" date="2019" name="Int. J. Syst. Evol. Microbiol.">
        <title>The Global Catalogue of Microorganisms (GCM) 10K type strain sequencing project: providing services to taxonomists for standard genome sequencing and annotation.</title>
        <authorList>
            <consortium name="The Broad Institute Genomics Platform"/>
            <consortium name="The Broad Institute Genome Sequencing Center for Infectious Disease"/>
            <person name="Wu L."/>
            <person name="Ma J."/>
        </authorList>
    </citation>
    <scope>NUCLEOTIDE SEQUENCE [LARGE SCALE GENOMIC DNA]</scope>
    <source>
        <strain evidence="7">JCM 6238</strain>
    </source>
</reference>
<dbReference type="Gene3D" id="3.20.20.80">
    <property type="entry name" value="Glycosidases"/>
    <property type="match status" value="1"/>
</dbReference>
<dbReference type="PRINTS" id="PR00132">
    <property type="entry name" value="GLHYDRLASE2"/>
</dbReference>
<name>A0ABP5SB80_9ACTN</name>
<dbReference type="InterPro" id="IPR008979">
    <property type="entry name" value="Galactose-bd-like_sf"/>
</dbReference>
<keyword evidence="2 6" id="KW-0378">Hydrolase</keyword>
<feature type="domain" description="F5/8 type C" evidence="5">
    <location>
        <begin position="723"/>
        <end position="855"/>
    </location>
</feature>
<dbReference type="InterPro" id="IPR017853">
    <property type="entry name" value="GH"/>
</dbReference>
<dbReference type="Pfam" id="PF00754">
    <property type="entry name" value="F5_F8_type_C"/>
    <property type="match status" value="1"/>
</dbReference>
<keyword evidence="7" id="KW-1185">Reference proteome</keyword>
<dbReference type="Pfam" id="PF02836">
    <property type="entry name" value="Glyco_hydro_2_C"/>
    <property type="match status" value="1"/>
</dbReference>
<protein>
    <submittedName>
        <fullName evidence="6">Glycoside hydrolase family 2 TIM barrel-domain containing protein</fullName>
    </submittedName>
</protein>
<dbReference type="InterPro" id="IPR051913">
    <property type="entry name" value="GH2_Domain-Containing"/>
</dbReference>
<evidence type="ECO:0000313" key="6">
    <source>
        <dbReference type="EMBL" id="GAA2326532.1"/>
    </source>
</evidence>
<keyword evidence="6" id="KW-0808">Transferase</keyword>
<dbReference type="PROSITE" id="PS50022">
    <property type="entry name" value="FA58C_3"/>
    <property type="match status" value="1"/>
</dbReference>
<gene>
    <name evidence="6" type="ORF">GCM10010403_16430</name>
</gene>
<dbReference type="PANTHER" id="PTHR42732">
    <property type="entry name" value="BETA-GALACTOSIDASE"/>
    <property type="match status" value="1"/>
</dbReference>
<dbReference type="PANTHER" id="PTHR42732:SF1">
    <property type="entry name" value="BETA-MANNOSIDASE"/>
    <property type="match status" value="1"/>
</dbReference>
<evidence type="ECO:0000259" key="5">
    <source>
        <dbReference type="PROSITE" id="PS50022"/>
    </source>
</evidence>
<dbReference type="SUPFAM" id="SSF49303">
    <property type="entry name" value="beta-Galactosidase/glucuronidase domain"/>
    <property type="match status" value="1"/>
</dbReference>
<dbReference type="Pfam" id="PF02837">
    <property type="entry name" value="Glyco_hydro_2_N"/>
    <property type="match status" value="1"/>
</dbReference>
<evidence type="ECO:0000256" key="2">
    <source>
        <dbReference type="ARBA" id="ARBA00022801"/>
    </source>
</evidence>
<dbReference type="SUPFAM" id="SSF49785">
    <property type="entry name" value="Galactose-binding domain-like"/>
    <property type="match status" value="2"/>
</dbReference>
<dbReference type="Gene3D" id="2.60.120.260">
    <property type="entry name" value="Galactose-binding domain-like"/>
    <property type="match status" value="2"/>
</dbReference>
<dbReference type="Gene3D" id="2.60.40.10">
    <property type="entry name" value="Immunoglobulins"/>
    <property type="match status" value="2"/>
</dbReference>
<accession>A0ABP5SB80</accession>
<sequence>MHGSQAALATLASRDRAAPGDAARLPDNTHVLRGPDRMIREQRFINDDWTFAYGEHPGAESEPPHPPRPEAARHDAAWYDIGLPHSFDLPDFREQRFYVGHGCYRRTVTINPEWTGQWIALEFLGVFQACEVFVNGRPVGRHEGGYTPFTVDISDAVVAGANEVFVRVDNLWNPRLAPRAGDYSFAGGIYRDVSLIVADRVRIDWYGIGVTTPDVGRERATVAASVEVVNDEPHPVQVDVAAVIADPGRTVAALPPVTRTIPARSRAVVELEGAVARPILWHPDQPHRYRLTASVSVEGTARDSQQTAFGIRSFEFTADRGFFLNGEHLDLHGVNVHQNRGGWGDAGTRASIRRDVAMVKDLGMNIIRGSHYPHHPFFAEECDRQGLLFWSELHFWGIGGEDVEGYWFASAYPVEEADEPAFEESLRRALREMVRTHRNHPSIVTWSIGNEAFFSDDKVIDKAKRLTGELVELARELDPTRPVAVGGAQRKGFDRLGDIAGYNGDGAELFHDPGIPNVVSEYHGVRGQGPGEYEVEWEHGVEVDYPWRSGKIFWCAFHYKSIADGAGLQGLADYWRRPRRPYHWYRERLRGIAPPEFPKPGWAVALRLSSDVDTIPTDGTGDVRIEVELVDTRGVRVVDDRAVTLTVVEGEGVFPSGRSITLAPETHSLWGGAGAIELRSYVPGVQRIRATADGLVPAELVAEAVGERKAPRARRLPPPAPSVAEPPRGQGKTSLAAYRPVSVSSAEPRFEGGNATSSGSGTFWRAANRDPGEWITAHLEFPYEISRIEVVFAEAPAHPWAVETSADGQRFEPLHRGEPGADSLSVHLDFPARPASRVRIAFPQQPIDIEEIRVY</sequence>
<feature type="region of interest" description="Disordered" evidence="4">
    <location>
        <begin position="1"/>
        <end position="30"/>
    </location>
</feature>
<evidence type="ECO:0000256" key="1">
    <source>
        <dbReference type="ARBA" id="ARBA00007401"/>
    </source>
</evidence>
<dbReference type="InterPro" id="IPR036156">
    <property type="entry name" value="Beta-gal/glucu_dom_sf"/>
</dbReference>
<dbReference type="GO" id="GO:0016787">
    <property type="term" value="F:hydrolase activity"/>
    <property type="evidence" value="ECO:0007669"/>
    <property type="project" value="UniProtKB-KW"/>
</dbReference>
<evidence type="ECO:0000256" key="4">
    <source>
        <dbReference type="SAM" id="MobiDB-lite"/>
    </source>
</evidence>
<dbReference type="GO" id="GO:0032259">
    <property type="term" value="P:methylation"/>
    <property type="evidence" value="ECO:0007669"/>
    <property type="project" value="UniProtKB-KW"/>
</dbReference>
<evidence type="ECO:0000256" key="3">
    <source>
        <dbReference type="ARBA" id="ARBA00023295"/>
    </source>
</evidence>
<dbReference type="GO" id="GO:0008168">
    <property type="term" value="F:methyltransferase activity"/>
    <property type="evidence" value="ECO:0007669"/>
    <property type="project" value="UniProtKB-KW"/>
</dbReference>
<dbReference type="EMBL" id="BAAASX010000002">
    <property type="protein sequence ID" value="GAA2326532.1"/>
    <property type="molecule type" value="Genomic_DNA"/>
</dbReference>
<dbReference type="InterPro" id="IPR006101">
    <property type="entry name" value="Glyco_hydro_2"/>
</dbReference>
<comment type="similarity">
    <text evidence="1">Belongs to the glycosyl hydrolase 2 family.</text>
</comment>
<dbReference type="SUPFAM" id="SSF51445">
    <property type="entry name" value="(Trans)glycosidases"/>
    <property type="match status" value="1"/>
</dbReference>
<dbReference type="InterPro" id="IPR006103">
    <property type="entry name" value="Glyco_hydro_2_cat"/>
</dbReference>
<organism evidence="6 7">
    <name type="scientific">Glycomyces rutgersensis</name>
    <dbReference type="NCBI Taxonomy" id="58115"/>
    <lineage>
        <taxon>Bacteria</taxon>
        <taxon>Bacillati</taxon>
        <taxon>Actinomycetota</taxon>
        <taxon>Actinomycetes</taxon>
        <taxon>Glycomycetales</taxon>
        <taxon>Glycomycetaceae</taxon>
        <taxon>Glycomyces</taxon>
    </lineage>
</organism>
<dbReference type="Pfam" id="PF00703">
    <property type="entry name" value="Glyco_hydro_2"/>
    <property type="match status" value="1"/>
</dbReference>
<dbReference type="InterPro" id="IPR006102">
    <property type="entry name" value="Ig-like_GH2"/>
</dbReference>
<feature type="region of interest" description="Disordered" evidence="4">
    <location>
        <begin position="707"/>
        <end position="735"/>
    </location>
</feature>
<evidence type="ECO:0000313" key="7">
    <source>
        <dbReference type="Proteomes" id="UP001501584"/>
    </source>
</evidence>
<proteinExistence type="inferred from homology"/>